<dbReference type="PANTHER" id="PTHR43227">
    <property type="entry name" value="BLL4140 PROTEIN"/>
    <property type="match status" value="1"/>
</dbReference>
<feature type="transmembrane region" description="Helical" evidence="7">
    <location>
        <begin position="128"/>
        <end position="150"/>
    </location>
</feature>
<keyword evidence="11" id="KW-1185">Reference proteome</keyword>
<comment type="similarity">
    <text evidence="7">Belongs to the binding-protein-dependent transport system permease family.</text>
</comment>
<gene>
    <name evidence="10" type="ORF">ACFQ5G_12140</name>
</gene>
<feature type="transmembrane region" description="Helical" evidence="7">
    <location>
        <begin position="243"/>
        <end position="267"/>
    </location>
</feature>
<dbReference type="Pfam" id="PF00528">
    <property type="entry name" value="BPD_transp_1"/>
    <property type="match status" value="1"/>
</dbReference>
<protein>
    <submittedName>
        <fullName evidence="10">Carbohydrate ABC transporter permease</fullName>
    </submittedName>
</protein>
<feature type="transmembrane region" description="Helical" evidence="7">
    <location>
        <begin position="31"/>
        <end position="54"/>
    </location>
</feature>
<feature type="transmembrane region" description="Helical" evidence="7">
    <location>
        <begin position="304"/>
        <end position="326"/>
    </location>
</feature>
<name>A0ABW4A6D6_9ACTN</name>
<evidence type="ECO:0000313" key="10">
    <source>
        <dbReference type="EMBL" id="MFD1366094.1"/>
    </source>
</evidence>
<dbReference type="EMBL" id="JBHTMK010000015">
    <property type="protein sequence ID" value="MFD1366094.1"/>
    <property type="molecule type" value="Genomic_DNA"/>
</dbReference>
<feature type="compositionally biased region" description="Low complexity" evidence="8">
    <location>
        <begin position="1"/>
        <end position="13"/>
    </location>
</feature>
<dbReference type="Gene3D" id="1.10.3720.10">
    <property type="entry name" value="MetI-like"/>
    <property type="match status" value="1"/>
</dbReference>
<dbReference type="SUPFAM" id="SSF161098">
    <property type="entry name" value="MetI-like"/>
    <property type="match status" value="1"/>
</dbReference>
<sequence length="336" mass="36627">MKTVTAPRDVPVAPVTPPAARSRRRRDPAPYLLLSPAGLVLAVVTLAPIGFLVFTSFTDYSQRTLFTGVYRFVGADQYTTLLQNPDFWVALLRTVLFTAAMVAGSVLIGMGVSHLLTRLGRAWRNTVTVVLIVAWAMPNVASSLVWNWLFQPGYGVVNWMLGALGSFLAWLSEAFGFPGGSGVFGDAAGLNWAQDPVLAYVVIWLLIVWQAVPFIALTLNAAETQVPHEYKEAARLDGASESTVYRIVTLRFLRPTLLLVTILSVIWDYNVFNQIWLITRGGPDDATATLGVYTYKTAFVGFKIGNGAAISVVTTLLLLGLTAVYIRNLLKAGEDL</sequence>
<dbReference type="InterPro" id="IPR035906">
    <property type="entry name" value="MetI-like_sf"/>
</dbReference>
<evidence type="ECO:0000313" key="11">
    <source>
        <dbReference type="Proteomes" id="UP001597183"/>
    </source>
</evidence>
<feature type="domain" description="ABC transmembrane type-1" evidence="9">
    <location>
        <begin position="91"/>
        <end position="325"/>
    </location>
</feature>
<evidence type="ECO:0000256" key="2">
    <source>
        <dbReference type="ARBA" id="ARBA00022448"/>
    </source>
</evidence>
<feature type="transmembrane region" description="Helical" evidence="7">
    <location>
        <begin position="87"/>
        <end position="116"/>
    </location>
</feature>
<organism evidence="10 11">
    <name type="scientific">Actinoplanes sichuanensis</name>
    <dbReference type="NCBI Taxonomy" id="512349"/>
    <lineage>
        <taxon>Bacteria</taxon>
        <taxon>Bacillati</taxon>
        <taxon>Actinomycetota</taxon>
        <taxon>Actinomycetes</taxon>
        <taxon>Micromonosporales</taxon>
        <taxon>Micromonosporaceae</taxon>
        <taxon>Actinoplanes</taxon>
    </lineage>
</organism>
<dbReference type="CDD" id="cd06261">
    <property type="entry name" value="TM_PBP2"/>
    <property type="match status" value="1"/>
</dbReference>
<keyword evidence="6 7" id="KW-0472">Membrane</keyword>
<evidence type="ECO:0000256" key="3">
    <source>
        <dbReference type="ARBA" id="ARBA00022475"/>
    </source>
</evidence>
<accession>A0ABW4A6D6</accession>
<dbReference type="InterPro" id="IPR000515">
    <property type="entry name" value="MetI-like"/>
</dbReference>
<comment type="subcellular location">
    <subcellularLocation>
        <location evidence="1 7">Cell membrane</location>
        <topology evidence="1 7">Multi-pass membrane protein</topology>
    </subcellularLocation>
</comment>
<evidence type="ECO:0000256" key="6">
    <source>
        <dbReference type="ARBA" id="ARBA00023136"/>
    </source>
</evidence>
<reference evidence="11" key="1">
    <citation type="journal article" date="2019" name="Int. J. Syst. Evol. Microbiol.">
        <title>The Global Catalogue of Microorganisms (GCM) 10K type strain sequencing project: providing services to taxonomists for standard genome sequencing and annotation.</title>
        <authorList>
            <consortium name="The Broad Institute Genomics Platform"/>
            <consortium name="The Broad Institute Genome Sequencing Center for Infectious Disease"/>
            <person name="Wu L."/>
            <person name="Ma J."/>
        </authorList>
    </citation>
    <scope>NUCLEOTIDE SEQUENCE [LARGE SCALE GENOMIC DNA]</scope>
    <source>
        <strain evidence="11">CCM 7526</strain>
    </source>
</reference>
<evidence type="ECO:0000256" key="7">
    <source>
        <dbReference type="RuleBase" id="RU363032"/>
    </source>
</evidence>
<keyword evidence="2 7" id="KW-0813">Transport</keyword>
<evidence type="ECO:0000256" key="5">
    <source>
        <dbReference type="ARBA" id="ARBA00022989"/>
    </source>
</evidence>
<dbReference type="PANTHER" id="PTHR43227:SF8">
    <property type="entry name" value="DIACETYLCHITOBIOSE UPTAKE SYSTEM PERMEASE PROTEIN DASB"/>
    <property type="match status" value="1"/>
</dbReference>
<evidence type="ECO:0000256" key="8">
    <source>
        <dbReference type="SAM" id="MobiDB-lite"/>
    </source>
</evidence>
<keyword evidence="5 7" id="KW-1133">Transmembrane helix</keyword>
<dbReference type="PROSITE" id="PS50928">
    <property type="entry name" value="ABC_TM1"/>
    <property type="match status" value="1"/>
</dbReference>
<evidence type="ECO:0000259" key="9">
    <source>
        <dbReference type="PROSITE" id="PS50928"/>
    </source>
</evidence>
<evidence type="ECO:0000256" key="1">
    <source>
        <dbReference type="ARBA" id="ARBA00004651"/>
    </source>
</evidence>
<dbReference type="Proteomes" id="UP001597183">
    <property type="component" value="Unassembled WGS sequence"/>
</dbReference>
<dbReference type="InterPro" id="IPR050809">
    <property type="entry name" value="UgpAE/MalFG_permease"/>
</dbReference>
<keyword evidence="4 7" id="KW-0812">Transmembrane</keyword>
<feature type="region of interest" description="Disordered" evidence="8">
    <location>
        <begin position="1"/>
        <end position="23"/>
    </location>
</feature>
<evidence type="ECO:0000256" key="4">
    <source>
        <dbReference type="ARBA" id="ARBA00022692"/>
    </source>
</evidence>
<feature type="transmembrane region" description="Helical" evidence="7">
    <location>
        <begin position="197"/>
        <end position="222"/>
    </location>
</feature>
<keyword evidence="3" id="KW-1003">Cell membrane</keyword>
<proteinExistence type="inferred from homology"/>
<comment type="caution">
    <text evidence="10">The sequence shown here is derived from an EMBL/GenBank/DDBJ whole genome shotgun (WGS) entry which is preliminary data.</text>
</comment>
<dbReference type="RefSeq" id="WP_317794840.1">
    <property type="nucleotide sequence ID" value="NZ_AP028461.1"/>
</dbReference>